<dbReference type="Proteomes" id="UP000807306">
    <property type="component" value="Unassembled WGS sequence"/>
</dbReference>
<reference evidence="1" key="1">
    <citation type="submission" date="2020-11" db="EMBL/GenBank/DDBJ databases">
        <authorList>
            <consortium name="DOE Joint Genome Institute"/>
            <person name="Ahrendt S."/>
            <person name="Riley R."/>
            <person name="Andreopoulos W."/>
            <person name="Labutti K."/>
            <person name="Pangilinan J."/>
            <person name="Ruiz-Duenas F.J."/>
            <person name="Barrasa J.M."/>
            <person name="Sanchez-Garcia M."/>
            <person name="Camarero S."/>
            <person name="Miyauchi S."/>
            <person name="Serrano A."/>
            <person name="Linde D."/>
            <person name="Babiker R."/>
            <person name="Drula E."/>
            <person name="Ayuso-Fernandez I."/>
            <person name="Pacheco R."/>
            <person name="Padilla G."/>
            <person name="Ferreira P."/>
            <person name="Barriuso J."/>
            <person name="Kellner H."/>
            <person name="Castanera R."/>
            <person name="Alfaro M."/>
            <person name="Ramirez L."/>
            <person name="Pisabarro A.G."/>
            <person name="Kuo A."/>
            <person name="Tritt A."/>
            <person name="Lipzen A."/>
            <person name="He G."/>
            <person name="Yan M."/>
            <person name="Ng V."/>
            <person name="Cullen D."/>
            <person name="Martin F."/>
            <person name="Rosso M.-N."/>
            <person name="Henrissat B."/>
            <person name="Hibbett D."/>
            <person name="Martinez A.T."/>
            <person name="Grigoriev I.V."/>
        </authorList>
    </citation>
    <scope>NUCLEOTIDE SEQUENCE</scope>
    <source>
        <strain evidence="1">CBS 506.95</strain>
    </source>
</reference>
<dbReference type="EMBL" id="MU157920">
    <property type="protein sequence ID" value="KAF9523329.1"/>
    <property type="molecule type" value="Genomic_DNA"/>
</dbReference>
<sequence length="145" mass="16227">MATISSLLRCLTKNSKSWSFIVNPNPRLWPSQKLGASIGSSVYMINFQRNIDVLQTNAEQSPYSGGVYNGIPLQTARAKSFSAEIPWVPIEHGFRQTNAYGLGLREALIDAMYRFPKYDLKTKRGIKAAIEEMEKVLTPITSAKE</sequence>
<protein>
    <submittedName>
        <fullName evidence="1">Uncharacterized protein</fullName>
    </submittedName>
</protein>
<evidence type="ECO:0000313" key="2">
    <source>
        <dbReference type="Proteomes" id="UP000807306"/>
    </source>
</evidence>
<evidence type="ECO:0000313" key="1">
    <source>
        <dbReference type="EMBL" id="KAF9523329.1"/>
    </source>
</evidence>
<accession>A0A9P6E6L9</accession>
<keyword evidence="2" id="KW-1185">Reference proteome</keyword>
<gene>
    <name evidence="1" type="ORF">CPB83DRAFT_863078</name>
</gene>
<organism evidence="1 2">
    <name type="scientific">Crepidotus variabilis</name>
    <dbReference type="NCBI Taxonomy" id="179855"/>
    <lineage>
        <taxon>Eukaryota</taxon>
        <taxon>Fungi</taxon>
        <taxon>Dikarya</taxon>
        <taxon>Basidiomycota</taxon>
        <taxon>Agaricomycotina</taxon>
        <taxon>Agaricomycetes</taxon>
        <taxon>Agaricomycetidae</taxon>
        <taxon>Agaricales</taxon>
        <taxon>Agaricineae</taxon>
        <taxon>Crepidotaceae</taxon>
        <taxon>Crepidotus</taxon>
    </lineage>
</organism>
<dbReference type="AlphaFoldDB" id="A0A9P6E6L9"/>
<comment type="caution">
    <text evidence="1">The sequence shown here is derived from an EMBL/GenBank/DDBJ whole genome shotgun (WGS) entry which is preliminary data.</text>
</comment>
<name>A0A9P6E6L9_9AGAR</name>
<proteinExistence type="predicted"/>